<dbReference type="InterPro" id="IPR002205">
    <property type="entry name" value="Topo_IIA_dom_A"/>
</dbReference>
<dbReference type="PANTHER" id="PTHR43493:SF5">
    <property type="entry name" value="DNA GYRASE SUBUNIT A, CHLOROPLASTIC_MITOCHONDRIAL"/>
    <property type="match status" value="1"/>
</dbReference>
<dbReference type="NCBIfam" id="TIGR01063">
    <property type="entry name" value="gyrA"/>
    <property type="match status" value="1"/>
</dbReference>
<evidence type="ECO:0000256" key="9">
    <source>
        <dbReference type="SAM" id="Coils"/>
    </source>
</evidence>
<dbReference type="FunFam" id="2.120.10.90:FF:000005">
    <property type="entry name" value="DNA topoisomerase 4 subunit A"/>
    <property type="match status" value="1"/>
</dbReference>
<dbReference type="NCBIfam" id="NF004044">
    <property type="entry name" value="PRK05561.1"/>
    <property type="match status" value="1"/>
</dbReference>
<evidence type="ECO:0000256" key="1">
    <source>
        <dbReference type="ARBA" id="ARBA00000185"/>
    </source>
</evidence>
<dbReference type="Gene3D" id="1.10.268.10">
    <property type="entry name" value="Topoisomerase, domain 3"/>
    <property type="match status" value="1"/>
</dbReference>
<proteinExistence type="inferred from homology"/>
<dbReference type="InterPro" id="IPR013760">
    <property type="entry name" value="Topo_IIA-like_dom_sf"/>
</dbReference>
<dbReference type="GO" id="GO:0005524">
    <property type="term" value="F:ATP binding"/>
    <property type="evidence" value="ECO:0007669"/>
    <property type="project" value="InterPro"/>
</dbReference>
<dbReference type="HOGENOM" id="CLU_002977_6_1_0"/>
<dbReference type="PROSITE" id="PS52040">
    <property type="entry name" value="TOPO_IIA"/>
    <property type="match status" value="1"/>
</dbReference>
<reference evidence="11 12" key="1">
    <citation type="journal article" date="2014" name="PLoS ONE">
        <title>The first complete genome sequence of the class fimbriimonadia in the phylum armatimonadetes.</title>
        <authorList>
            <person name="Hu Z.Y."/>
            <person name="Wang Y.Z."/>
            <person name="Im W.T."/>
            <person name="Wang S.Y."/>
            <person name="Zhao G.P."/>
            <person name="Zheng H.J."/>
            <person name="Quan Z.X."/>
        </authorList>
    </citation>
    <scope>NUCLEOTIDE SEQUENCE [LARGE SCALE GENOMIC DNA]</scope>
    <source>
        <strain evidence="11">Gsoil 348</strain>
    </source>
</reference>
<dbReference type="Gene3D" id="3.90.199.10">
    <property type="entry name" value="Topoisomerase II, domain 5"/>
    <property type="match status" value="1"/>
</dbReference>
<evidence type="ECO:0000256" key="2">
    <source>
        <dbReference type="ARBA" id="ARBA00008263"/>
    </source>
</evidence>
<dbReference type="AlphaFoldDB" id="A0A068NXL1"/>
<dbReference type="GO" id="GO:0003677">
    <property type="term" value="F:DNA binding"/>
    <property type="evidence" value="ECO:0007669"/>
    <property type="project" value="UniProtKB-UniRule"/>
</dbReference>
<dbReference type="NCBIfam" id="NF004043">
    <property type="entry name" value="PRK05560.1"/>
    <property type="match status" value="1"/>
</dbReference>
<evidence type="ECO:0000313" key="11">
    <source>
        <dbReference type="EMBL" id="AIE88181.1"/>
    </source>
</evidence>
<dbReference type="EMBL" id="CP007139">
    <property type="protein sequence ID" value="AIE88181.1"/>
    <property type="molecule type" value="Genomic_DNA"/>
</dbReference>
<dbReference type="InterPro" id="IPR035516">
    <property type="entry name" value="Gyrase/topoIV_suA_C"/>
</dbReference>
<keyword evidence="9" id="KW-0175">Coiled coil</keyword>
<dbReference type="InterPro" id="IPR013758">
    <property type="entry name" value="Topo_IIA_A/C_ab"/>
</dbReference>
<dbReference type="STRING" id="661478.OP10G_4813"/>
<feature type="domain" description="Topo IIA-type catalytic" evidence="10">
    <location>
        <begin position="33"/>
        <end position="498"/>
    </location>
</feature>
<dbReference type="EC" id="5.6.2.2" evidence="3"/>
<dbReference type="Pfam" id="PF00521">
    <property type="entry name" value="DNA_topoisoIV"/>
    <property type="match status" value="1"/>
</dbReference>
<dbReference type="KEGG" id="fgi:OP10G_4813"/>
<dbReference type="RefSeq" id="WP_025227957.1">
    <property type="nucleotide sequence ID" value="NZ_CP007139.1"/>
</dbReference>
<dbReference type="InterPro" id="IPR006691">
    <property type="entry name" value="GyrA/parC_rep"/>
</dbReference>
<dbReference type="OrthoDB" id="9806486at2"/>
<evidence type="ECO:0000256" key="3">
    <source>
        <dbReference type="ARBA" id="ARBA00012895"/>
    </source>
</evidence>
<evidence type="ECO:0000256" key="4">
    <source>
        <dbReference type="ARBA" id="ARBA00023029"/>
    </source>
</evidence>
<comment type="subunit">
    <text evidence="7">Heterotetramer composed of ParC and ParE.</text>
</comment>
<dbReference type="SMART" id="SM00434">
    <property type="entry name" value="TOP4c"/>
    <property type="match status" value="1"/>
</dbReference>
<dbReference type="Proteomes" id="UP000027982">
    <property type="component" value="Chromosome"/>
</dbReference>
<sequence length="834" mass="93143">MAENPNFSIVNVDEELGRSYVNYAMSVIIARALPDVRDGLKPVQRRILYAMRSLNNTADSAYIKCAKICGQTSGDYHPHGEAVIYPTLVRMAQPWSMRYPLIDGQGNFGSVDGDSPAAMRYTEARLTPLSMELMEDLDRETVDWADNYASTLLEPTVLPGRFPNLLCNGSQGIAVGMATNLPPHNLTEVCNALILRLDEPECTLDQVMEVLPGPDFPTYGLIMGTKGIRSAYETGRGSIVLQAKTHIDPGESGKSVIVVTELPYQVNKENLVKAIAQIAKDRKFDGILNVQDYSDKRGMRVEIEIRRDVNPNRALNYLLKHTNLRTTFGVIALSLVDLAPRTCPIITALDEYIRHRRNVIERRTRFELFRALEELHINEGYQIARSNLDEVIALIRASQDTAAARVGLIRTFGMSPVQANAVLNMQLRQLTRLSQHELEDRFKDVARRVQNLLDILNDTERLMKVMRDEIVALRDKHGDDRRTKIVAREAGEFSPEDLIPEEEAIISISRDGYIKRVSVDAYRQQKRGGKGVNNTMKAEDEPAHLFQVNTHHTILFFTDRGRVYRLKAYEIPESGRYARGMPVINYINIVGGERVTATISVKDLNIDGYLTMITRGTGEKRHAEIKRTSLRDFANIRNNGLIAFDIEEGDELGWALKTRGNDDVILITREGQSIRFNEQDATSRSRAAGGVRAISFKEDNREDRVVSAAMVDENMTLLVVGEHGYGKRTPLSDYRVQGRGGSGILTMNCTEKTGKIIGAEVVEEDDRLLVMTNKGKGIRMKVKEIRTTARVAQGVKLVNLAAGDSVSSIARIVKGTDDGDLDIEASGEEAVIEE</sequence>
<feature type="active site" description="O-(5'-phospho-DNA)-tyrosine intermediate" evidence="8">
    <location>
        <position position="121"/>
    </location>
</feature>
<protein>
    <recommendedName>
        <fullName evidence="3">DNA topoisomerase (ATP-hydrolyzing)</fullName>
        <ecNumber evidence="3">5.6.2.2</ecNumber>
    </recommendedName>
</protein>
<keyword evidence="12" id="KW-1185">Reference proteome</keyword>
<dbReference type="CDD" id="cd00187">
    <property type="entry name" value="TOP4c"/>
    <property type="match status" value="1"/>
</dbReference>
<dbReference type="FunFam" id="1.10.268.10:FF:000001">
    <property type="entry name" value="DNA gyrase subunit A"/>
    <property type="match status" value="1"/>
</dbReference>
<accession>A0A068NXL1</accession>
<dbReference type="PANTHER" id="PTHR43493">
    <property type="entry name" value="DNA GYRASE/TOPOISOMERASE SUBUNIT A"/>
    <property type="match status" value="1"/>
</dbReference>
<gene>
    <name evidence="11" type="ORF">OP10G_4813</name>
</gene>
<keyword evidence="6 8" id="KW-0413">Isomerase</keyword>
<dbReference type="GO" id="GO:0006265">
    <property type="term" value="P:DNA topological change"/>
    <property type="evidence" value="ECO:0007669"/>
    <property type="project" value="UniProtKB-UniRule"/>
</dbReference>
<name>A0A068NXL1_FIMGI</name>
<comment type="similarity">
    <text evidence="2">Belongs to the type II topoisomerase GyrA/ParC subunit family.</text>
</comment>
<evidence type="ECO:0000256" key="8">
    <source>
        <dbReference type="PROSITE-ProRule" id="PRU01384"/>
    </source>
</evidence>
<dbReference type="GO" id="GO:0009330">
    <property type="term" value="C:DNA topoisomerase type II (double strand cut, ATP-hydrolyzing) complex"/>
    <property type="evidence" value="ECO:0007669"/>
    <property type="project" value="TreeGrafter"/>
</dbReference>
<evidence type="ECO:0000256" key="6">
    <source>
        <dbReference type="ARBA" id="ARBA00023235"/>
    </source>
</evidence>
<organism evidence="11 12">
    <name type="scientific">Fimbriimonas ginsengisoli Gsoil 348</name>
    <dbReference type="NCBI Taxonomy" id="661478"/>
    <lineage>
        <taxon>Bacteria</taxon>
        <taxon>Bacillati</taxon>
        <taxon>Armatimonadota</taxon>
        <taxon>Fimbriimonadia</taxon>
        <taxon>Fimbriimonadales</taxon>
        <taxon>Fimbriimonadaceae</taxon>
        <taxon>Fimbriimonas</taxon>
    </lineage>
</organism>
<dbReference type="eggNOG" id="COG0188">
    <property type="taxonomic scope" value="Bacteria"/>
</dbReference>
<dbReference type="SUPFAM" id="SSF56719">
    <property type="entry name" value="Type II DNA topoisomerase"/>
    <property type="match status" value="1"/>
</dbReference>
<dbReference type="InterPro" id="IPR013757">
    <property type="entry name" value="Topo_IIA_A_a_sf"/>
</dbReference>
<evidence type="ECO:0000256" key="7">
    <source>
        <dbReference type="ARBA" id="ARBA00063644"/>
    </source>
</evidence>
<dbReference type="Gene3D" id="3.30.1360.40">
    <property type="match status" value="1"/>
</dbReference>
<keyword evidence="5 8" id="KW-0238">DNA-binding</keyword>
<dbReference type="Gene3D" id="2.120.10.90">
    <property type="entry name" value="DNA gyrase/topoisomerase IV, subunit A, C-terminal"/>
    <property type="match status" value="1"/>
</dbReference>
<evidence type="ECO:0000313" key="12">
    <source>
        <dbReference type="Proteomes" id="UP000027982"/>
    </source>
</evidence>
<comment type="catalytic activity">
    <reaction evidence="1 8">
        <text>ATP-dependent breakage, passage and rejoining of double-stranded DNA.</text>
        <dbReference type="EC" id="5.6.2.2"/>
    </reaction>
</comment>
<keyword evidence="4 8" id="KW-0799">Topoisomerase</keyword>
<feature type="coiled-coil region" evidence="9">
    <location>
        <begin position="449"/>
        <end position="476"/>
    </location>
</feature>
<dbReference type="FunFam" id="3.30.1360.40:FF:000002">
    <property type="entry name" value="DNA gyrase subunit A"/>
    <property type="match status" value="1"/>
</dbReference>
<dbReference type="InterPro" id="IPR050220">
    <property type="entry name" value="Type_II_DNA_Topoisomerases"/>
</dbReference>
<dbReference type="GO" id="GO:0005737">
    <property type="term" value="C:cytoplasm"/>
    <property type="evidence" value="ECO:0007669"/>
    <property type="project" value="TreeGrafter"/>
</dbReference>
<evidence type="ECO:0000256" key="5">
    <source>
        <dbReference type="ARBA" id="ARBA00023125"/>
    </source>
</evidence>
<evidence type="ECO:0000259" key="10">
    <source>
        <dbReference type="PROSITE" id="PS52040"/>
    </source>
</evidence>
<dbReference type="SUPFAM" id="SSF101904">
    <property type="entry name" value="GyrA/ParC C-terminal domain-like"/>
    <property type="match status" value="1"/>
</dbReference>
<dbReference type="Pfam" id="PF03989">
    <property type="entry name" value="DNA_gyraseA_C"/>
    <property type="match status" value="6"/>
</dbReference>
<dbReference type="GO" id="GO:0034335">
    <property type="term" value="F:DNA negative supercoiling activity"/>
    <property type="evidence" value="ECO:0007669"/>
    <property type="project" value="UniProtKB-ARBA"/>
</dbReference>